<accession>A0ABV7TEC0</accession>
<dbReference type="PROSITE" id="PS51257">
    <property type="entry name" value="PROKAR_LIPOPROTEIN"/>
    <property type="match status" value="1"/>
</dbReference>
<proteinExistence type="predicted"/>
<comment type="caution">
    <text evidence="1">The sequence shown here is derived from an EMBL/GenBank/DDBJ whole genome shotgun (WGS) entry which is preliminary data.</text>
</comment>
<name>A0ABV7TEC0_9RHOB</name>
<dbReference type="RefSeq" id="WP_386735129.1">
    <property type="nucleotide sequence ID" value="NZ_JBHRXI010000010.1"/>
</dbReference>
<dbReference type="GO" id="GO:0016787">
    <property type="term" value="F:hydrolase activity"/>
    <property type="evidence" value="ECO:0007669"/>
    <property type="project" value="UniProtKB-KW"/>
</dbReference>
<dbReference type="PANTHER" id="PTHR36513:SF1">
    <property type="entry name" value="TRANSMEMBRANE PROTEIN"/>
    <property type="match status" value="1"/>
</dbReference>
<dbReference type="InterPro" id="IPR010297">
    <property type="entry name" value="DUF900_hydrolase"/>
</dbReference>
<dbReference type="SUPFAM" id="SSF53474">
    <property type="entry name" value="alpha/beta-Hydrolases"/>
    <property type="match status" value="1"/>
</dbReference>
<reference evidence="2" key="1">
    <citation type="journal article" date="2019" name="Int. J. Syst. Evol. Microbiol.">
        <title>The Global Catalogue of Microorganisms (GCM) 10K type strain sequencing project: providing services to taxonomists for standard genome sequencing and annotation.</title>
        <authorList>
            <consortium name="The Broad Institute Genomics Platform"/>
            <consortium name="The Broad Institute Genome Sequencing Center for Infectious Disease"/>
            <person name="Wu L."/>
            <person name="Ma J."/>
        </authorList>
    </citation>
    <scope>NUCLEOTIDE SEQUENCE [LARGE SCALE GENOMIC DNA]</scope>
    <source>
        <strain evidence="2">KCTC 42911</strain>
    </source>
</reference>
<dbReference type="Proteomes" id="UP001595629">
    <property type="component" value="Unassembled WGS sequence"/>
</dbReference>
<keyword evidence="2" id="KW-1185">Reference proteome</keyword>
<dbReference type="EMBL" id="JBHRXI010000010">
    <property type="protein sequence ID" value="MFC3613936.1"/>
    <property type="molecule type" value="Genomic_DNA"/>
</dbReference>
<evidence type="ECO:0000313" key="2">
    <source>
        <dbReference type="Proteomes" id="UP001595629"/>
    </source>
</evidence>
<sequence>MSRPETAEKQIIRFRPGLRSGVFLFALTALTACSPRADLIPDAAARDAGNPIPIYVGTTRARDEGTVFSKAQPDGLNYAVVNVSVPPDRAPGVVKVPSGKPDASTDFLTRDVMHYPDRGAFRAAARRALAARTNPRDEIVVTVHGFNNTAADGVFRAAQMAEDFGITGPVFHYAWPSRGEPLGYAADRDAALIARDGLEEMLHDLRDAGARDIVLVAHSMGTQLTMEVLRQMALRGDRATLSRLGGVVLMSPDIDPVLFRRQVEEIGDLPQPFVIFSSSRDPALRLSARLTGHDDRLGNITSVDAVAGLDVTVIDLSGTKDAASRHLAAATSPTLIGFLNGSGSLLRSLKTDATGKTGVLPGTVLLAQEATAVILAPVVAIEQELE</sequence>
<dbReference type="InterPro" id="IPR029058">
    <property type="entry name" value="AB_hydrolase_fold"/>
</dbReference>
<protein>
    <submittedName>
        <fullName evidence="1">Alpha/beta hydrolase</fullName>
    </submittedName>
</protein>
<dbReference type="PANTHER" id="PTHR36513">
    <property type="entry name" value="ABC TRANSMEMBRANE TYPE-1 DOMAIN-CONTAINING PROTEIN"/>
    <property type="match status" value="1"/>
</dbReference>
<organism evidence="1 2">
    <name type="scientific">Lutimaribacter marinistellae</name>
    <dbReference type="NCBI Taxonomy" id="1820329"/>
    <lineage>
        <taxon>Bacteria</taxon>
        <taxon>Pseudomonadati</taxon>
        <taxon>Pseudomonadota</taxon>
        <taxon>Alphaproteobacteria</taxon>
        <taxon>Rhodobacterales</taxon>
        <taxon>Roseobacteraceae</taxon>
        <taxon>Lutimaribacter</taxon>
    </lineage>
</organism>
<gene>
    <name evidence="1" type="ORF">ACFORG_09225</name>
</gene>
<dbReference type="Gene3D" id="3.40.50.1820">
    <property type="entry name" value="alpha/beta hydrolase"/>
    <property type="match status" value="1"/>
</dbReference>
<dbReference type="Pfam" id="PF05990">
    <property type="entry name" value="DUF900"/>
    <property type="match status" value="1"/>
</dbReference>
<keyword evidence="1" id="KW-0378">Hydrolase</keyword>
<evidence type="ECO:0000313" key="1">
    <source>
        <dbReference type="EMBL" id="MFC3613936.1"/>
    </source>
</evidence>